<dbReference type="PANTHER" id="PTHR30514:SF18">
    <property type="entry name" value="RPIR-FAMILY TRANSCRIPTIONAL REGULATOR"/>
    <property type="match status" value="1"/>
</dbReference>
<accession>A0A1I3AH17</accession>
<dbReference type="Proteomes" id="UP000533017">
    <property type="component" value="Unassembled WGS sequence"/>
</dbReference>
<dbReference type="STRING" id="504797.SAMN05421678_11953"/>
<keyword evidence="3" id="KW-0238">DNA-binding</keyword>
<proteinExistence type="predicted"/>
<dbReference type="PANTHER" id="PTHR30514">
    <property type="entry name" value="GLUCOKINASE"/>
    <property type="match status" value="1"/>
</dbReference>
<keyword evidence="5" id="KW-1185">Reference proteome</keyword>
<dbReference type="Proteomes" id="UP000199052">
    <property type="component" value="Unassembled WGS sequence"/>
</dbReference>
<evidence type="ECO:0000313" key="3">
    <source>
        <dbReference type="EMBL" id="SFH49354.1"/>
    </source>
</evidence>
<dbReference type="EMBL" id="JACBZA010000001">
    <property type="protein sequence ID" value="NYH82142.1"/>
    <property type="molecule type" value="Genomic_DNA"/>
</dbReference>
<dbReference type="Gene3D" id="3.40.50.10490">
    <property type="entry name" value="Glucose-6-phosphate isomerase like protein, domain 1"/>
    <property type="match status" value="1"/>
</dbReference>
<dbReference type="PROSITE" id="PS51464">
    <property type="entry name" value="SIS"/>
    <property type="match status" value="1"/>
</dbReference>
<organism evidence="3 4">
    <name type="scientific">Actinopolymorpha cephalotaxi</name>
    <dbReference type="NCBI Taxonomy" id="504797"/>
    <lineage>
        <taxon>Bacteria</taxon>
        <taxon>Bacillati</taxon>
        <taxon>Actinomycetota</taxon>
        <taxon>Actinomycetes</taxon>
        <taxon>Propionibacteriales</taxon>
        <taxon>Actinopolymorphaceae</taxon>
        <taxon>Actinopolymorpha</taxon>
    </lineage>
</organism>
<reference evidence="3 4" key="1">
    <citation type="submission" date="2016-10" db="EMBL/GenBank/DDBJ databases">
        <authorList>
            <person name="de Groot N.N."/>
        </authorList>
    </citation>
    <scope>NUCLEOTIDE SEQUENCE [LARGE SCALE GENOMIC DNA]</scope>
    <source>
        <strain evidence="3 4">CPCC 202808</strain>
    </source>
</reference>
<dbReference type="Pfam" id="PF01380">
    <property type="entry name" value="SIS"/>
    <property type="match status" value="1"/>
</dbReference>
<evidence type="ECO:0000259" key="1">
    <source>
        <dbReference type="PROSITE" id="PS51464"/>
    </source>
</evidence>
<dbReference type="InterPro" id="IPR047640">
    <property type="entry name" value="RpiR-like"/>
</dbReference>
<dbReference type="EMBL" id="FOOI01000019">
    <property type="protein sequence ID" value="SFH49354.1"/>
    <property type="molecule type" value="Genomic_DNA"/>
</dbReference>
<dbReference type="SUPFAM" id="SSF53697">
    <property type="entry name" value="SIS domain"/>
    <property type="match status" value="1"/>
</dbReference>
<dbReference type="GO" id="GO:0003700">
    <property type="term" value="F:DNA-binding transcription factor activity"/>
    <property type="evidence" value="ECO:0007669"/>
    <property type="project" value="InterPro"/>
</dbReference>
<evidence type="ECO:0000313" key="2">
    <source>
        <dbReference type="EMBL" id="NYH82142.1"/>
    </source>
</evidence>
<dbReference type="GO" id="GO:0097367">
    <property type="term" value="F:carbohydrate derivative binding"/>
    <property type="evidence" value="ECO:0007669"/>
    <property type="project" value="InterPro"/>
</dbReference>
<dbReference type="InterPro" id="IPR001347">
    <property type="entry name" value="SIS_dom"/>
</dbReference>
<feature type="domain" description="SIS" evidence="1">
    <location>
        <begin position="53"/>
        <end position="196"/>
    </location>
</feature>
<evidence type="ECO:0000313" key="5">
    <source>
        <dbReference type="Proteomes" id="UP000533017"/>
    </source>
</evidence>
<gene>
    <name evidence="2" type="ORF">FHR37_000993</name>
    <name evidence="3" type="ORF">SAMN05421678_11953</name>
</gene>
<protein>
    <submittedName>
        <fullName evidence="2">DNA-binding MurR/RpiR family transcriptional regulator</fullName>
    </submittedName>
    <submittedName>
        <fullName evidence="3">DNA-binding transcriptional regulator, MurR/RpiR family, contains HTH and SIS domains</fullName>
    </submittedName>
</protein>
<sequence>MSADPSSPDQRYGARLRRRSSSSILLDRLLDHETANLAETADRIRTDGTLERAAARIVAARRRFVIGGSKSSAYAALLAIDLSASLANVTLVDGIAARPVDVLCDVRSDDVLVAFSFRRYTQATIAVAREFAAAGGTVVGITDGPDSSLARLAEVAVVVGTRSASYVDSPTAVAAVTHILATLTAASAKGARRRLARREEVTRDLELYEGA</sequence>
<dbReference type="RefSeq" id="WP_092888667.1">
    <property type="nucleotide sequence ID" value="NZ_FOOI01000019.1"/>
</dbReference>
<dbReference type="OrthoDB" id="3290068at2"/>
<dbReference type="InterPro" id="IPR046348">
    <property type="entry name" value="SIS_dom_sf"/>
</dbReference>
<dbReference type="GO" id="GO:1901135">
    <property type="term" value="P:carbohydrate derivative metabolic process"/>
    <property type="evidence" value="ECO:0007669"/>
    <property type="project" value="InterPro"/>
</dbReference>
<evidence type="ECO:0000313" key="4">
    <source>
        <dbReference type="Proteomes" id="UP000199052"/>
    </source>
</evidence>
<reference evidence="2 5" key="2">
    <citation type="submission" date="2020-07" db="EMBL/GenBank/DDBJ databases">
        <title>Sequencing the genomes of 1000 actinobacteria strains.</title>
        <authorList>
            <person name="Klenk H.-P."/>
        </authorList>
    </citation>
    <scope>NUCLEOTIDE SEQUENCE [LARGE SCALE GENOMIC DNA]</scope>
    <source>
        <strain evidence="2 5">DSM 45117</strain>
    </source>
</reference>
<name>A0A1I3AH17_9ACTN</name>
<dbReference type="AlphaFoldDB" id="A0A1I3AH17"/>
<dbReference type="GO" id="GO:0003677">
    <property type="term" value="F:DNA binding"/>
    <property type="evidence" value="ECO:0007669"/>
    <property type="project" value="UniProtKB-KW"/>
</dbReference>